<feature type="domain" description="FCP1 homology" evidence="2">
    <location>
        <begin position="1"/>
        <end position="169"/>
    </location>
</feature>
<keyword evidence="1" id="KW-0811">Translocation</keyword>
<protein>
    <recommendedName>
        <fullName evidence="1">Mitochondrial import inner membrane translocase subunit TIM50</fullName>
    </recommendedName>
</protein>
<comment type="function">
    <text evidence="1">Essential component of the TIM23 complex, a complex that mediates the translocation of transit peptide-containing proteins across the mitochondrial inner membrane.</text>
</comment>
<dbReference type="InterPro" id="IPR050365">
    <property type="entry name" value="TIM50"/>
</dbReference>
<dbReference type="PROSITE" id="PS50969">
    <property type="entry name" value="FCP1"/>
    <property type="match status" value="1"/>
</dbReference>
<organism evidence="3">
    <name type="scientific">Nematocida ausubeli (strain ATCC PRA-371 / ERTm2)</name>
    <name type="common">Nematode killer fungus</name>
    <dbReference type="NCBI Taxonomy" id="1913371"/>
    <lineage>
        <taxon>Eukaryota</taxon>
        <taxon>Fungi</taxon>
        <taxon>Fungi incertae sedis</taxon>
        <taxon>Microsporidia</taxon>
        <taxon>Nematocida</taxon>
    </lineage>
</organism>
<dbReference type="GO" id="GO:0015031">
    <property type="term" value="P:protein transport"/>
    <property type="evidence" value="ECO:0007669"/>
    <property type="project" value="UniProtKB-KW"/>
</dbReference>
<comment type="similarity">
    <text evidence="1">Belongs to the TIM50 family.</text>
</comment>
<dbReference type="Gene3D" id="3.40.50.1000">
    <property type="entry name" value="HAD superfamily/HAD-like"/>
    <property type="match status" value="1"/>
</dbReference>
<dbReference type="AlphaFoldDB" id="H8ZAW6"/>
<evidence type="ECO:0000256" key="1">
    <source>
        <dbReference type="RuleBase" id="RU365079"/>
    </source>
</evidence>
<dbReference type="STRING" id="944018.H8ZAW6"/>
<dbReference type="InterPro" id="IPR004274">
    <property type="entry name" value="FCP1_dom"/>
</dbReference>
<dbReference type="GO" id="GO:0005744">
    <property type="term" value="C:TIM23 mitochondrial import inner membrane translocase complex"/>
    <property type="evidence" value="ECO:0007669"/>
    <property type="project" value="UniProtKB-UniRule"/>
</dbReference>
<comment type="subcellular location">
    <subcellularLocation>
        <location evidence="1">Mitochondrion inner membrane</location>
        <topology evidence="1">Single-pass membrane protein</topology>
    </subcellularLocation>
</comment>
<dbReference type="OrthoDB" id="1711508at2759"/>
<proteinExistence type="inferred from homology"/>
<evidence type="ECO:0000259" key="2">
    <source>
        <dbReference type="PROSITE" id="PS50969"/>
    </source>
</evidence>
<keyword evidence="1" id="KW-0813">Transport</keyword>
<dbReference type="InterPro" id="IPR023214">
    <property type="entry name" value="HAD_sf"/>
</dbReference>
<name>H8ZAW6_NEMA1</name>
<dbReference type="EMBL" id="JH604634">
    <property type="protein sequence ID" value="EHY66019.1"/>
    <property type="molecule type" value="Genomic_DNA"/>
</dbReference>
<dbReference type="PANTHER" id="PTHR12210">
    <property type="entry name" value="DULLARD PROTEIN PHOSPHATASE"/>
    <property type="match status" value="1"/>
</dbReference>
<dbReference type="SUPFAM" id="SSF56784">
    <property type="entry name" value="HAD-like"/>
    <property type="match status" value="1"/>
</dbReference>
<keyword evidence="1" id="KW-0809">Transit peptide</keyword>
<reference evidence="3" key="1">
    <citation type="submission" date="2011-03" db="EMBL/GenBank/DDBJ databases">
        <title>The Genome Sequence of Nematocida sp1 strain ERTm2.</title>
        <authorList>
            <consortium name="The Broad Institute Genome Sequencing Platform"/>
            <consortium name="The Broad Institute Genome Sequencing Center for Infectious Disease"/>
            <person name="Cuomo C."/>
            <person name="Troemel E."/>
            <person name="Young S.K."/>
            <person name="Zeng Q."/>
            <person name="Gargeya S."/>
            <person name="Fitzgerald M."/>
            <person name="Haas B."/>
            <person name="Abouelleil A."/>
            <person name="Alvarado L."/>
            <person name="Arachchi H.M."/>
            <person name="Berlin A."/>
            <person name="Brown A."/>
            <person name="Chapman S.B."/>
            <person name="Chen Z."/>
            <person name="Dunbar C."/>
            <person name="Freedman E."/>
            <person name="Gearin G."/>
            <person name="Gellesch M."/>
            <person name="Goldberg J."/>
            <person name="Griggs A."/>
            <person name="Gujja S."/>
            <person name="Heilman E.R."/>
            <person name="Heiman D."/>
            <person name="Howarth C."/>
            <person name="Larson L."/>
            <person name="Lui A."/>
            <person name="MacDonald P.J.P."/>
            <person name="Mehta T."/>
            <person name="Montmayeur A."/>
            <person name="Murphy C."/>
            <person name="Neiman D."/>
            <person name="Pearson M."/>
            <person name="Priest M."/>
            <person name="Roberts A."/>
            <person name="Saif S."/>
            <person name="Shea T."/>
            <person name="Shenoy N."/>
            <person name="Sisk P."/>
            <person name="Stolte C."/>
            <person name="Sykes S."/>
            <person name="White J."/>
            <person name="Yandava C."/>
            <person name="Wortman J."/>
            <person name="Nusbaum C."/>
            <person name="Birren B."/>
        </authorList>
    </citation>
    <scope>NUCLEOTIDE SEQUENCE</scope>
    <source>
        <strain evidence="3">ERTm2</strain>
    </source>
</reference>
<keyword evidence="1" id="KW-0496">Mitochondrion</keyword>
<comment type="subunit">
    <text evidence="1">Component of the TIM23 complex.</text>
</comment>
<evidence type="ECO:0000313" key="3">
    <source>
        <dbReference type="EMBL" id="EHY66019.1"/>
    </source>
</evidence>
<keyword evidence="1" id="KW-0653">Protein transport</keyword>
<accession>H8ZAW6</accession>
<sequence length="172" mass="19994">MTVEKKIFVFDLNGTLLSRVKENKGTYLDKKKPDAIIPGRGDLIYLRPHLDKLINYLHENDITYMLWTTAMEHNGIHLTNLLESKGMTRAIHKYYHAHATKLDENSYKRGKDMNKIAELENVSVKNVFLIDDEIIKCIPESSYIPIEEYQAMNEEDDALLRIIERIKICNGN</sequence>
<dbReference type="Proteomes" id="UP000005622">
    <property type="component" value="Unassembled WGS sequence"/>
</dbReference>
<dbReference type="PROSITE" id="PS01228">
    <property type="entry name" value="COF_1"/>
    <property type="match status" value="1"/>
</dbReference>
<dbReference type="Pfam" id="PF03031">
    <property type="entry name" value="NIF"/>
    <property type="match status" value="1"/>
</dbReference>
<dbReference type="InterPro" id="IPR036412">
    <property type="entry name" value="HAD-like_sf"/>
</dbReference>
<gene>
    <name evidence="3" type="ORF">NERG_00715</name>
</gene>
<dbReference type="HOGENOM" id="CLU_122489_0_0_1"/>